<organism evidence="1 2">
    <name type="scientific">Brevibacterium casei S18</name>
    <dbReference type="NCBI Taxonomy" id="1229781"/>
    <lineage>
        <taxon>Bacteria</taxon>
        <taxon>Bacillati</taxon>
        <taxon>Actinomycetota</taxon>
        <taxon>Actinomycetes</taxon>
        <taxon>Micrococcales</taxon>
        <taxon>Brevibacteriaceae</taxon>
        <taxon>Brevibacterium</taxon>
    </lineage>
</organism>
<proteinExistence type="predicted"/>
<evidence type="ECO:0000313" key="2">
    <source>
        <dbReference type="Proteomes" id="UP000009879"/>
    </source>
</evidence>
<keyword evidence="2" id="KW-1185">Reference proteome</keyword>
<feature type="non-terminal residue" evidence="1">
    <location>
        <position position="104"/>
    </location>
</feature>
<dbReference type="EMBL" id="AMSP01000006">
    <property type="protein sequence ID" value="EKU47387.1"/>
    <property type="molecule type" value="Genomic_DNA"/>
</dbReference>
<comment type="caution">
    <text evidence="1">The sequence shown here is derived from an EMBL/GenBank/DDBJ whole genome shotgun (WGS) entry which is preliminary data.</text>
</comment>
<reference evidence="1 2" key="1">
    <citation type="submission" date="2012-09" db="EMBL/GenBank/DDBJ databases">
        <title>Genome Sequence of Brevibacterium casei S18.</title>
        <authorList>
            <person name="Sharma R."/>
            <person name="Singh A."/>
            <person name="Jangir P.K."/>
        </authorList>
    </citation>
    <scope>NUCLEOTIDE SEQUENCE [LARGE SCALE GENOMIC DNA]</scope>
    <source>
        <strain evidence="1 2">S18</strain>
    </source>
</reference>
<evidence type="ECO:0000313" key="1">
    <source>
        <dbReference type="EMBL" id="EKU47387.1"/>
    </source>
</evidence>
<gene>
    <name evidence="1" type="ORF">C272_09157</name>
</gene>
<accession>K9AXY3</accession>
<dbReference type="Proteomes" id="UP000009879">
    <property type="component" value="Unassembled WGS sequence"/>
</dbReference>
<dbReference type="AlphaFoldDB" id="K9AXY3"/>
<sequence length="104" mass="11552">MTAGCKDSLWRLAVTKSELEARVSVYAYAVSIKVIMSATGRWNTMPMATTEIISLEDARKRHATLIAGISDLDEFKARGIAYALSDDDQALYDDLMELEYLIGD</sequence>
<protein>
    <submittedName>
        <fullName evidence="1">Uncharacterized protein</fullName>
    </submittedName>
</protein>
<name>K9AXY3_9MICO</name>